<evidence type="ECO:0000313" key="3">
    <source>
        <dbReference type="EMBL" id="OMH27047.1"/>
    </source>
</evidence>
<dbReference type="EMBL" id="MRDE01000017">
    <property type="protein sequence ID" value="OMH27047.1"/>
    <property type="molecule type" value="Genomic_DNA"/>
</dbReference>
<evidence type="ECO:0000313" key="4">
    <source>
        <dbReference type="Proteomes" id="UP000187085"/>
    </source>
</evidence>
<sequence length="216" mass="22752">MTTTTTRPGVETPRLRRPSWKDPRLLLGILLVAASVAGVVALVAGLDRSTEVFTARTDLTVGQRLRTEDLTVTRVRLGDAAPAYLGPGALPPDGAVVTRHVPRGELVAASAVGRPDALDRKPVAITVTEALPREAVAGARVDVWVAMPGPNPNTYLKPARLLPGAEIAEVTTTTSALGASRQTVLQVLVDDATMPQILDALGNRARISVVWNPAAR</sequence>
<evidence type="ECO:0000256" key="1">
    <source>
        <dbReference type="SAM" id="Phobius"/>
    </source>
</evidence>
<keyword evidence="1" id="KW-1133">Transmembrane helix</keyword>
<comment type="caution">
    <text evidence="3">The sequence shown here is derived from an EMBL/GenBank/DDBJ whole genome shotgun (WGS) entry which is preliminary data.</text>
</comment>
<dbReference type="STRING" id="554083.BKD30_03925"/>
<name>A0A1R1LHQ4_9MICC</name>
<proteinExistence type="predicted"/>
<dbReference type="Pfam" id="PF08666">
    <property type="entry name" value="SAF"/>
    <property type="match status" value="1"/>
</dbReference>
<dbReference type="AlphaFoldDB" id="A0A1R1LHQ4"/>
<keyword evidence="1" id="KW-0812">Transmembrane</keyword>
<feature type="transmembrane region" description="Helical" evidence="1">
    <location>
        <begin position="25"/>
        <end position="46"/>
    </location>
</feature>
<evidence type="ECO:0000259" key="2">
    <source>
        <dbReference type="SMART" id="SM00858"/>
    </source>
</evidence>
<dbReference type="OrthoDB" id="5192391at2"/>
<dbReference type="Proteomes" id="UP000187085">
    <property type="component" value="Unassembled WGS sequence"/>
</dbReference>
<feature type="domain" description="SAF" evidence="2">
    <location>
        <begin position="50"/>
        <end position="113"/>
    </location>
</feature>
<keyword evidence="4" id="KW-1185">Reference proteome</keyword>
<reference evidence="3 4" key="1">
    <citation type="submission" date="2016-12" db="EMBL/GenBank/DDBJ databases">
        <title>Draft genome of Tersicoccus phoenicis 1P05MA.</title>
        <authorList>
            <person name="Nakajima Y."/>
            <person name="Yoshizawa S."/>
            <person name="Nakamura K."/>
            <person name="Ogura Y."/>
            <person name="Hayashi T."/>
            <person name="Kogure K."/>
        </authorList>
    </citation>
    <scope>NUCLEOTIDE SEQUENCE [LARGE SCALE GENOMIC DNA]</scope>
    <source>
        <strain evidence="3 4">1p05MA</strain>
    </source>
</reference>
<organism evidence="3 4">
    <name type="scientific">Tersicoccus phoenicis</name>
    <dbReference type="NCBI Taxonomy" id="554083"/>
    <lineage>
        <taxon>Bacteria</taxon>
        <taxon>Bacillati</taxon>
        <taxon>Actinomycetota</taxon>
        <taxon>Actinomycetes</taxon>
        <taxon>Micrococcales</taxon>
        <taxon>Micrococcaceae</taxon>
        <taxon>Tersicoccus</taxon>
    </lineage>
</organism>
<accession>A0A1R1LHQ4</accession>
<keyword evidence="1" id="KW-0472">Membrane</keyword>
<gene>
    <name evidence="3" type="ORF">BKD30_03925</name>
</gene>
<dbReference type="RefSeq" id="WP_076702325.1">
    <property type="nucleotide sequence ID" value="NZ_MRDE01000017.1"/>
</dbReference>
<protein>
    <recommendedName>
        <fullName evidence="2">SAF domain-containing protein</fullName>
    </recommendedName>
</protein>
<dbReference type="SMART" id="SM00858">
    <property type="entry name" value="SAF"/>
    <property type="match status" value="1"/>
</dbReference>
<dbReference type="InterPro" id="IPR013974">
    <property type="entry name" value="SAF"/>
</dbReference>